<dbReference type="InterPro" id="IPR009351">
    <property type="entry name" value="AlkZ-like"/>
</dbReference>
<gene>
    <name evidence="1" type="ORF">BS411_13460</name>
</gene>
<dbReference type="PANTHER" id="PTHR30528">
    <property type="entry name" value="CYTOPLASMIC PROTEIN"/>
    <property type="match status" value="1"/>
</dbReference>
<evidence type="ECO:0000313" key="1">
    <source>
        <dbReference type="EMBL" id="PUX20886.1"/>
    </source>
</evidence>
<accession>A0A2T7B3I4</accession>
<sequence>MSGVHLSLRAARHLHLAAQGLLKKPTRRARPADILSTITRMSLLQIDTINIVARSPYLVLFSRLGSYPGRWLDEALARGELMEYWAHEACFLPRSDFPLFRHHMLSPEKMGWKYRAAWMEEHAQEIGELMAFIERNGPVRSADFEHPRKGASGWWEWKPHKKHLEGLFTAGLVMVVERRNFQRVYDLTTRVLPDWDDSLHLIDKAQAEAHMLANSARSLGIFRSAWLADYYRLRHVAIGPLLQAWQEEGLVMPVEVETLGPMWLHHSLAPLLDQAAADKLTATHSAVLSPFDPVVWDRRRAEDFFNFSYRLECYTPAPKRKYGYFVLPLLHKGALAGRMDAKMHRQQGVLEIIALYGEESVSFTAGVIAGLRQAINDFAAWQGATQVVFRQLPGPLAQAWGEGWEIDPAPETHVISSKD</sequence>
<dbReference type="PANTHER" id="PTHR30528:SF0">
    <property type="entry name" value="CYTOPLASMIC PROTEIN"/>
    <property type="match status" value="1"/>
</dbReference>
<dbReference type="RefSeq" id="WP_075198787.1">
    <property type="nucleotide sequence ID" value="NZ_CP187984.1"/>
</dbReference>
<name>A0A2T7B3I4_9ENTR</name>
<dbReference type="Pfam" id="PF06224">
    <property type="entry name" value="AlkZ-like"/>
    <property type="match status" value="1"/>
</dbReference>
<comment type="caution">
    <text evidence="1">The sequence shown here is derived from an EMBL/GenBank/DDBJ whole genome shotgun (WGS) entry which is preliminary data.</text>
</comment>
<proteinExistence type="predicted"/>
<reference evidence="1" key="1">
    <citation type="submission" date="2016-12" db="EMBL/GenBank/DDBJ databases">
        <title>Analysis of the Molecular Diversity Among Cronobacter Species Isolated from Filth Flies Using a Pan Genomic DNA Microarray.</title>
        <authorList>
            <person name="Pava-Ripoll M."/>
            <person name="Tall B."/>
            <person name="Farber J."/>
            <person name="Fanning S."/>
            <person name="Lehner A."/>
            <person name="Stephan R."/>
            <person name="Pagotto F."/>
            <person name="Iverson C."/>
            <person name="Ziobro G."/>
            <person name="Miller A."/>
            <person name="Pearson R."/>
            <person name="Yan Q."/>
            <person name="Kim M."/>
            <person name="Jeong S."/>
            <person name="Park J."/>
            <person name="Jun S."/>
            <person name="Choi H."/>
            <person name="Chung T."/>
            <person name="Yoo Y."/>
            <person name="Park E."/>
            <person name="Hwang S."/>
            <person name="Lee B."/>
            <person name="Sathyamoorthy V."/>
            <person name="Carter L."/>
            <person name="Mammel M."/>
            <person name="Jackson S."/>
            <person name="Kothary M."/>
            <person name="Patel I."/>
            <person name="Grim C."/>
            <person name="Gopinath G."/>
            <person name="Gangiredla J."/>
            <person name="Chase H."/>
        </authorList>
    </citation>
    <scope>NUCLEOTIDE SEQUENCE [LARGE SCALE GENOMIC DNA]</scope>
    <source>
        <strain evidence="1">MOD1-Sh41s</strain>
    </source>
</reference>
<protein>
    <submittedName>
        <fullName evidence="1">Winged helix-turn-helix domain-containing protein</fullName>
    </submittedName>
</protein>
<dbReference type="AlphaFoldDB" id="A0A2T7B3I4"/>
<organism evidence="1">
    <name type="scientific">Cronobacter turicensis</name>
    <dbReference type="NCBI Taxonomy" id="413502"/>
    <lineage>
        <taxon>Bacteria</taxon>
        <taxon>Pseudomonadati</taxon>
        <taxon>Pseudomonadota</taxon>
        <taxon>Gammaproteobacteria</taxon>
        <taxon>Enterobacterales</taxon>
        <taxon>Enterobacteriaceae</taxon>
        <taxon>Cronobacter</taxon>
    </lineage>
</organism>
<dbReference type="EMBL" id="MSAG01000021">
    <property type="protein sequence ID" value="PUX20886.1"/>
    <property type="molecule type" value="Genomic_DNA"/>
</dbReference>
<dbReference type="OrthoDB" id="9787207at2"/>